<dbReference type="AlphaFoldDB" id="A0A0N0LUE8"/>
<gene>
    <name evidence="3" type="ORF">ADS77_18835</name>
</gene>
<accession>A0A0N0LUE8</accession>
<evidence type="ECO:0000256" key="1">
    <source>
        <dbReference type="SAM" id="SignalP"/>
    </source>
</evidence>
<dbReference type="Proteomes" id="UP000037848">
    <property type="component" value="Unassembled WGS sequence"/>
</dbReference>
<dbReference type="PANTHER" id="PTHR34700">
    <property type="entry name" value="POTASSIUM BINDING PROTEIN KBP"/>
    <property type="match status" value="1"/>
</dbReference>
<name>A0A0N0LUE8_9GAMM</name>
<dbReference type="Gene3D" id="3.10.350.10">
    <property type="entry name" value="LysM domain"/>
    <property type="match status" value="1"/>
</dbReference>
<dbReference type="OrthoDB" id="9765158at2"/>
<feature type="signal peptide" evidence="1">
    <location>
        <begin position="1"/>
        <end position="20"/>
    </location>
</feature>
<keyword evidence="1" id="KW-0732">Signal</keyword>
<dbReference type="PATRIC" id="fig|187330.3.peg.2423"/>
<dbReference type="Pfam" id="PF01476">
    <property type="entry name" value="LysM"/>
    <property type="match status" value="1"/>
</dbReference>
<dbReference type="EMBL" id="LHPH01000029">
    <property type="protein sequence ID" value="KPH56991.1"/>
    <property type="molecule type" value="Genomic_DNA"/>
</dbReference>
<evidence type="ECO:0000313" key="4">
    <source>
        <dbReference type="Proteomes" id="UP000037848"/>
    </source>
</evidence>
<sequence length="373" mass="42221">MKYPLFAAVLALSTAFPSVADVLNIKKDAPKQYVVKKGDTLWDISAIYLNKPWLWPELWQMNPQIDNPHLIYPGDALSLIYDEHGNPRLVINSGYKKLSPHGRITPKGRNAIPTLPLELLRPYLTYEQALSRKEIAEKPYILGANVNTKMNTEGHIVYVKGELKLHEAYAIYRKGKAYIDPETNKALAYKSQLVGIGRVFREGDLSQGVPSSVKVTEAKQEIRATDFLMPAMQGQTLPAYFKMQRPDEPITGNIIAATSRLREFSTMDIVVLNLGLEQNIKAGHILDIERQSPTVFDGRNGPRYEEDSNSLEKFMKKSDEFFGVEPDKNSTVWHMPKEKVGELMVFKVHEKVSYALIVKNQHPIRIGDFAVIN</sequence>
<dbReference type="InterPro" id="IPR052196">
    <property type="entry name" value="Bact_Kbp"/>
</dbReference>
<proteinExistence type="predicted"/>
<dbReference type="PROSITE" id="PS51782">
    <property type="entry name" value="LYSM"/>
    <property type="match status" value="1"/>
</dbReference>
<dbReference type="STRING" id="187330.AMS58_18865"/>
<dbReference type="RefSeq" id="WP_054206562.1">
    <property type="nucleotide sequence ID" value="NZ_LHPH01000029.1"/>
</dbReference>
<dbReference type="PANTHER" id="PTHR34700:SF4">
    <property type="entry name" value="PHAGE-LIKE ELEMENT PBSX PROTEIN XKDP"/>
    <property type="match status" value="1"/>
</dbReference>
<dbReference type="CDD" id="cd00118">
    <property type="entry name" value="LysM"/>
    <property type="match status" value="1"/>
</dbReference>
<dbReference type="InterPro" id="IPR018392">
    <property type="entry name" value="LysM"/>
</dbReference>
<comment type="caution">
    <text evidence="3">The sequence shown here is derived from an EMBL/GenBank/DDBJ whole genome shotgun (WGS) entry which is preliminary data.</text>
</comment>
<feature type="chain" id="PRO_5005855070" evidence="1">
    <location>
        <begin position="21"/>
        <end position="373"/>
    </location>
</feature>
<evidence type="ECO:0000313" key="3">
    <source>
        <dbReference type="EMBL" id="KPH56991.1"/>
    </source>
</evidence>
<protein>
    <submittedName>
        <fullName evidence="3">Peptidoglycan-binding protein</fullName>
    </submittedName>
</protein>
<dbReference type="SUPFAM" id="SSF54106">
    <property type="entry name" value="LysM domain"/>
    <property type="match status" value="1"/>
</dbReference>
<dbReference type="InterPro" id="IPR036779">
    <property type="entry name" value="LysM_dom_sf"/>
</dbReference>
<reference evidence="3 4" key="1">
    <citation type="submission" date="2015-08" db="EMBL/GenBank/DDBJ databases">
        <title>Draft Genome Sequence of Pseudoalteromonas porphyrae UCD-SED14.</title>
        <authorList>
            <person name="Coil D.A."/>
            <person name="Jospin G."/>
            <person name="Lee R.D."/>
            <person name="Eisen J.A."/>
        </authorList>
    </citation>
    <scope>NUCLEOTIDE SEQUENCE [LARGE SCALE GENOMIC DNA]</scope>
    <source>
        <strain evidence="3 4">UCD-SED14</strain>
    </source>
</reference>
<keyword evidence="4" id="KW-1185">Reference proteome</keyword>
<feature type="domain" description="LysM" evidence="2">
    <location>
        <begin position="31"/>
        <end position="79"/>
    </location>
</feature>
<evidence type="ECO:0000259" key="2">
    <source>
        <dbReference type="PROSITE" id="PS51782"/>
    </source>
</evidence>
<organism evidence="3 4">
    <name type="scientific">Pseudoalteromonas porphyrae</name>
    <dbReference type="NCBI Taxonomy" id="187330"/>
    <lineage>
        <taxon>Bacteria</taxon>
        <taxon>Pseudomonadati</taxon>
        <taxon>Pseudomonadota</taxon>
        <taxon>Gammaproteobacteria</taxon>
        <taxon>Alteromonadales</taxon>
        <taxon>Pseudoalteromonadaceae</taxon>
        <taxon>Pseudoalteromonas</taxon>
    </lineage>
</organism>